<proteinExistence type="predicted"/>
<dbReference type="Proteomes" id="UP001164959">
    <property type="component" value="Chromosome"/>
</dbReference>
<evidence type="ECO:0000313" key="2">
    <source>
        <dbReference type="Proteomes" id="UP001164959"/>
    </source>
</evidence>
<protein>
    <submittedName>
        <fullName evidence="1">Uncharacterized protein</fullName>
    </submittedName>
</protein>
<dbReference type="EMBL" id="CP110636">
    <property type="protein sequence ID" value="UZJ33129.1"/>
    <property type="molecule type" value="Genomic_DNA"/>
</dbReference>
<keyword evidence="2" id="KW-1185">Reference proteome</keyword>
<sequence>MLVTAVASAAAHGYAHAIAHRTADAAPVTTSAVRSMLAEWPLVVATLPTVAALFGSYLEWWGEEGAIDVALTFNTAALFGWGVWGPGRRGGAGRRRAGSGAWTRCSGCSSSPRTC</sequence>
<gene>
    <name evidence="1" type="ORF">OJ254_26185</name>
</gene>
<reference evidence="1" key="1">
    <citation type="submission" date="2022-11" db="EMBL/GenBank/DDBJ databases">
        <title>Identification and genomic analyses of a novel endophytic actinobacterium Streptomyces endophytica sp. nov. with potential for biocontrol of Yam anthracnose.</title>
        <authorList>
            <person name="Huang X."/>
        </authorList>
    </citation>
    <scope>NUCLEOTIDE SEQUENCE</scope>
    <source>
        <strain evidence="1">HNM0140</strain>
    </source>
</reference>
<evidence type="ECO:0000313" key="1">
    <source>
        <dbReference type="EMBL" id="UZJ33129.1"/>
    </source>
</evidence>
<name>A0ABY6PGX0_9ACTN</name>
<dbReference type="RefSeq" id="WP_265364330.1">
    <property type="nucleotide sequence ID" value="NZ_CP110636.1"/>
</dbReference>
<accession>A0ABY6PGX0</accession>
<organism evidence="1 2">
    <name type="scientific">Streptomyces endophytica</name>
    <dbReference type="NCBI Taxonomy" id="2991496"/>
    <lineage>
        <taxon>Bacteria</taxon>
        <taxon>Bacillati</taxon>
        <taxon>Actinomycetota</taxon>
        <taxon>Actinomycetes</taxon>
        <taxon>Kitasatosporales</taxon>
        <taxon>Streptomycetaceae</taxon>
        <taxon>Streptomyces</taxon>
    </lineage>
</organism>